<organism evidence="2 3">
    <name type="scientific">Wuchereria bancrofti</name>
    <dbReference type="NCBI Taxonomy" id="6293"/>
    <lineage>
        <taxon>Eukaryota</taxon>
        <taxon>Metazoa</taxon>
        <taxon>Ecdysozoa</taxon>
        <taxon>Nematoda</taxon>
        <taxon>Chromadorea</taxon>
        <taxon>Rhabditida</taxon>
        <taxon>Spirurina</taxon>
        <taxon>Spiruromorpha</taxon>
        <taxon>Filarioidea</taxon>
        <taxon>Onchocercidae</taxon>
        <taxon>Wuchereria</taxon>
    </lineage>
</organism>
<feature type="region of interest" description="Disordered" evidence="1">
    <location>
        <begin position="107"/>
        <end position="134"/>
    </location>
</feature>
<dbReference type="AlphaFoldDB" id="J9E998"/>
<evidence type="ECO:0000256" key="1">
    <source>
        <dbReference type="SAM" id="MobiDB-lite"/>
    </source>
</evidence>
<evidence type="ECO:0000313" key="3">
    <source>
        <dbReference type="Proteomes" id="UP000004810"/>
    </source>
</evidence>
<name>J9E998_WUCBA</name>
<evidence type="ECO:0000313" key="2">
    <source>
        <dbReference type="EMBL" id="EJW71959.1"/>
    </source>
</evidence>
<dbReference type="Proteomes" id="UP000004810">
    <property type="component" value="Unassembled WGS sequence"/>
</dbReference>
<proteinExistence type="predicted"/>
<reference evidence="3" key="1">
    <citation type="submission" date="2012-08" db="EMBL/GenBank/DDBJ databases">
        <title>The Genome Sequence of Wuchereria bancrofti.</title>
        <authorList>
            <person name="Nutman T.B."/>
            <person name="Fink D.L."/>
            <person name="Russ C."/>
            <person name="Young S."/>
            <person name="Zeng Q."/>
            <person name="Koehrsen M."/>
            <person name="Alvarado L."/>
            <person name="Berlin A."/>
            <person name="Chapman S.B."/>
            <person name="Chen Z."/>
            <person name="Freedman E."/>
            <person name="Gellesch M."/>
            <person name="Goldberg J."/>
            <person name="Griggs A."/>
            <person name="Gujja S."/>
            <person name="Heilman E.R."/>
            <person name="Heiman D."/>
            <person name="Hepburn T."/>
            <person name="Howarth C."/>
            <person name="Jen D."/>
            <person name="Larson L."/>
            <person name="Lewis B."/>
            <person name="Mehta T."/>
            <person name="Park D."/>
            <person name="Pearson M."/>
            <person name="Roberts A."/>
            <person name="Saif S."/>
            <person name="Shea T."/>
            <person name="Shenoy N."/>
            <person name="Sisk P."/>
            <person name="Stolte C."/>
            <person name="Sykes S."/>
            <person name="Walk T."/>
            <person name="White J."/>
            <person name="Yandava C."/>
            <person name="Haas B."/>
            <person name="Henn M.R."/>
            <person name="Nusbaum C."/>
            <person name="Birren B."/>
        </authorList>
    </citation>
    <scope>NUCLEOTIDE SEQUENCE [LARGE SCALE GENOMIC DNA]</scope>
    <source>
        <strain evidence="3">NA</strain>
    </source>
</reference>
<sequence>MQDVCSGGSSDADNSDTIYTQQQITAMDADCMYNRRQQLAAVEQPNTMNAYHQDLLPPIHETLTSFRQPSSLLNDMMLPGSHRHHLQNQMTSTDVERSLDNFERSQQHVTAQPSGTSKNTTVMQDVCSGGSSDADNSDTIYTQQQITAMDADCMYNRRQQLAAVEQPNTMNAYHQGSYTVFYVVIVVDL</sequence>
<protein>
    <submittedName>
        <fullName evidence="2">Uncharacterized protein</fullName>
    </submittedName>
</protein>
<comment type="caution">
    <text evidence="2">The sequence shown here is derived from an EMBL/GenBank/DDBJ whole genome shotgun (WGS) entry which is preliminary data.</text>
</comment>
<accession>J9E998</accession>
<gene>
    <name evidence="2" type="ORF">WUBG_17130</name>
</gene>
<dbReference type="EMBL" id="ADBV01017298">
    <property type="protein sequence ID" value="EJW71959.1"/>
    <property type="molecule type" value="Genomic_DNA"/>
</dbReference>